<sequence length="186" mass="19967">MTGIGVDGLEPPIVQNQELDGGDALHPRSESAIAPGKVQLFDQPRQAGVKYRVVVPAGLVAERTAKPAFPDAGWPDNGAILMVFDPVSLEQYVEQAAVEPTRGAVVDILGHGMMTQICLTKTKRQAPVVTPGRFMIQQQRQPFGVCETMDLLVVCEARKGIGHAGKAELGKQAKCGGCQHSLPFQW</sequence>
<proteinExistence type="predicted"/>
<dbReference type="Proteomes" id="UP000051936">
    <property type="component" value="Unassembled WGS sequence"/>
</dbReference>
<gene>
    <name evidence="1" type="ORF">AOQ71_17060</name>
</gene>
<dbReference type="AntiFam" id="ANF00239">
    <property type="entry name" value="Shadow ORF (opposite y4bM)"/>
</dbReference>
<comment type="caution">
    <text evidence="1">The sequence shown here is derived from an EMBL/GenBank/DDBJ whole genome shotgun (WGS) entry which is preliminary data.</text>
</comment>
<name>A0A0R3DR08_9BRAD</name>
<keyword evidence="2" id="KW-1185">Reference proteome</keyword>
<dbReference type="EMBL" id="LJYG01000068">
    <property type="protein sequence ID" value="KRQ12216.1"/>
    <property type="molecule type" value="Genomic_DNA"/>
</dbReference>
<protein>
    <submittedName>
        <fullName evidence="1">Uncharacterized protein</fullName>
    </submittedName>
</protein>
<reference evidence="1 2" key="1">
    <citation type="submission" date="2015-09" db="EMBL/GenBank/DDBJ databases">
        <title>Draft Genome Sequence of Bradyrhizobium manausense Strain BR 3351T, a Novel Symbiotic Nitrogen-Fixing Alphaproteobacterium Isolated from Brazilian Amazon Rain Forest.</title>
        <authorList>
            <person name="De Araujo J.L."/>
            <person name="Zilli J.E."/>
        </authorList>
    </citation>
    <scope>NUCLEOTIDE SEQUENCE [LARGE SCALE GENOMIC DNA]</scope>
    <source>
        <strain evidence="1 2">BR3351</strain>
    </source>
</reference>
<evidence type="ECO:0000313" key="2">
    <source>
        <dbReference type="Proteomes" id="UP000051936"/>
    </source>
</evidence>
<dbReference type="AlphaFoldDB" id="A0A0R3DR08"/>
<evidence type="ECO:0000313" key="1">
    <source>
        <dbReference type="EMBL" id="KRQ12216.1"/>
    </source>
</evidence>
<organism evidence="1 2">
    <name type="scientific">Bradyrhizobium manausense</name>
    <dbReference type="NCBI Taxonomy" id="989370"/>
    <lineage>
        <taxon>Bacteria</taxon>
        <taxon>Pseudomonadati</taxon>
        <taxon>Pseudomonadota</taxon>
        <taxon>Alphaproteobacteria</taxon>
        <taxon>Hyphomicrobiales</taxon>
        <taxon>Nitrobacteraceae</taxon>
        <taxon>Bradyrhizobium</taxon>
    </lineage>
</organism>
<accession>A0A0R3DR08</accession>